<keyword evidence="5 7" id="KW-0472">Membrane</keyword>
<proteinExistence type="inferred from homology"/>
<protein>
    <recommendedName>
        <fullName evidence="8">Amino acid transporter transmembrane domain-containing protein</fullName>
    </recommendedName>
</protein>
<comment type="similarity">
    <text evidence="2">Belongs to the amino acid/polyamine transporter 2 family.</text>
</comment>
<sequence>MTTPQPIQSSGDELPSGKPSTDSGRSKKQADLSKLTSHDHELAINTTIERGEQKYSRLGWKRLTICLIVEAVALGALSIPSAFATLGLVPGVLITVGVGLIAIHTSYLIGEVKLKFPDVAHYADAVGLIWGRFGKELAGFMFAAHLILSTGSHALTGAIAFRTIAETGTCELVWSIVSAIILFFLALPPSFAEFAILGYIDFASILIAIGVTIIATGVGAGNAPGGTAAVDWQLWAPESTSYYEAFLSVTNILFAYSFAMCQFSFMDEMHTPKDYIKSIWSLGIIEIFIYTITGALIYVFVGTGVESPALLSASNIVSRVAFGIALPVIFISGSINTTVVGRYIIDRAYKNSEIRYTNTKRGWVIWIVLVAVITVVAWVIAEAIPVFNALLGLTSSLFISGFTLYFPPLFWFGLLKEGKWNASWRNIGLCLVNGIVFLLGLLVLGSGTYASVQDIIKSTSSAPFSC</sequence>
<feature type="transmembrane region" description="Helical" evidence="7">
    <location>
        <begin position="172"/>
        <end position="192"/>
    </location>
</feature>
<feature type="compositionally biased region" description="Basic and acidic residues" evidence="6">
    <location>
        <begin position="24"/>
        <end position="35"/>
    </location>
</feature>
<evidence type="ECO:0000256" key="5">
    <source>
        <dbReference type="ARBA" id="ARBA00023136"/>
    </source>
</evidence>
<feature type="transmembrane region" description="Helical" evidence="7">
    <location>
        <begin position="362"/>
        <end position="381"/>
    </location>
</feature>
<feature type="transmembrane region" description="Helical" evidence="7">
    <location>
        <begin position="89"/>
        <end position="109"/>
    </location>
</feature>
<dbReference type="InterPro" id="IPR013057">
    <property type="entry name" value="AA_transpt_TM"/>
</dbReference>
<feature type="transmembrane region" description="Helical" evidence="7">
    <location>
        <begin position="320"/>
        <end position="341"/>
    </location>
</feature>
<keyword evidence="10" id="KW-1185">Reference proteome</keyword>
<comment type="caution">
    <text evidence="9">The sequence shown here is derived from an EMBL/GenBank/DDBJ whole genome shotgun (WGS) entry which is preliminary data.</text>
</comment>
<dbReference type="PANTHER" id="PTHR22950">
    <property type="entry name" value="AMINO ACID TRANSPORTER"/>
    <property type="match status" value="1"/>
</dbReference>
<name>A0AB34KK44_9PEZI</name>
<keyword evidence="3 7" id="KW-0812">Transmembrane</keyword>
<evidence type="ECO:0000256" key="7">
    <source>
        <dbReference type="SAM" id="Phobius"/>
    </source>
</evidence>
<feature type="compositionally biased region" description="Polar residues" evidence="6">
    <location>
        <begin position="1"/>
        <end position="11"/>
    </location>
</feature>
<evidence type="ECO:0000259" key="8">
    <source>
        <dbReference type="Pfam" id="PF01490"/>
    </source>
</evidence>
<feature type="transmembrane region" description="Helical" evidence="7">
    <location>
        <begin position="137"/>
        <end position="160"/>
    </location>
</feature>
<feature type="region of interest" description="Disordered" evidence="6">
    <location>
        <begin position="1"/>
        <end position="35"/>
    </location>
</feature>
<evidence type="ECO:0000256" key="6">
    <source>
        <dbReference type="SAM" id="MobiDB-lite"/>
    </source>
</evidence>
<feature type="domain" description="Amino acid transporter transmembrane" evidence="8">
    <location>
        <begin position="58"/>
        <end position="451"/>
    </location>
</feature>
<evidence type="ECO:0000256" key="3">
    <source>
        <dbReference type="ARBA" id="ARBA00022692"/>
    </source>
</evidence>
<evidence type="ECO:0000256" key="4">
    <source>
        <dbReference type="ARBA" id="ARBA00022989"/>
    </source>
</evidence>
<feature type="transmembrane region" description="Helical" evidence="7">
    <location>
        <begin position="241"/>
        <end position="259"/>
    </location>
</feature>
<dbReference type="Proteomes" id="UP000803884">
    <property type="component" value="Unassembled WGS sequence"/>
</dbReference>
<evidence type="ECO:0000313" key="9">
    <source>
        <dbReference type="EMBL" id="KAL1584461.1"/>
    </source>
</evidence>
<dbReference type="GO" id="GO:0015179">
    <property type="term" value="F:L-amino acid transmembrane transporter activity"/>
    <property type="evidence" value="ECO:0007669"/>
    <property type="project" value="TreeGrafter"/>
</dbReference>
<feature type="transmembrane region" description="Helical" evidence="7">
    <location>
        <begin position="387"/>
        <end position="415"/>
    </location>
</feature>
<gene>
    <name evidence="9" type="ORF">WHR41_06282</name>
</gene>
<evidence type="ECO:0000313" key="10">
    <source>
        <dbReference type="Proteomes" id="UP000803884"/>
    </source>
</evidence>
<evidence type="ECO:0000256" key="2">
    <source>
        <dbReference type="ARBA" id="ARBA00008066"/>
    </source>
</evidence>
<organism evidence="9 10">
    <name type="scientific">Cladosporium halotolerans</name>
    <dbReference type="NCBI Taxonomy" id="1052096"/>
    <lineage>
        <taxon>Eukaryota</taxon>
        <taxon>Fungi</taxon>
        <taxon>Dikarya</taxon>
        <taxon>Ascomycota</taxon>
        <taxon>Pezizomycotina</taxon>
        <taxon>Dothideomycetes</taxon>
        <taxon>Dothideomycetidae</taxon>
        <taxon>Cladosporiales</taxon>
        <taxon>Cladosporiaceae</taxon>
        <taxon>Cladosporium</taxon>
    </lineage>
</organism>
<accession>A0AB34KK44</accession>
<keyword evidence="4 7" id="KW-1133">Transmembrane helix</keyword>
<dbReference type="GO" id="GO:0016020">
    <property type="term" value="C:membrane"/>
    <property type="evidence" value="ECO:0007669"/>
    <property type="project" value="UniProtKB-SubCell"/>
</dbReference>
<comment type="subcellular location">
    <subcellularLocation>
        <location evidence="1">Membrane</location>
        <topology evidence="1">Multi-pass membrane protein</topology>
    </subcellularLocation>
</comment>
<dbReference type="AlphaFoldDB" id="A0AB34KK44"/>
<dbReference type="EMBL" id="JAAQHG020000026">
    <property type="protein sequence ID" value="KAL1584461.1"/>
    <property type="molecule type" value="Genomic_DNA"/>
</dbReference>
<dbReference type="Pfam" id="PF01490">
    <property type="entry name" value="Aa_trans"/>
    <property type="match status" value="1"/>
</dbReference>
<evidence type="ECO:0000256" key="1">
    <source>
        <dbReference type="ARBA" id="ARBA00004141"/>
    </source>
</evidence>
<dbReference type="PANTHER" id="PTHR22950:SF8">
    <property type="entry name" value="AMINO ACID TRANSPORTER (EUROFUNG)"/>
    <property type="match status" value="1"/>
</dbReference>
<feature type="transmembrane region" description="Helical" evidence="7">
    <location>
        <begin position="63"/>
        <end position="83"/>
    </location>
</feature>
<feature type="transmembrane region" description="Helical" evidence="7">
    <location>
        <begin position="427"/>
        <end position="450"/>
    </location>
</feature>
<dbReference type="GeneID" id="96007725"/>
<feature type="transmembrane region" description="Helical" evidence="7">
    <location>
        <begin position="279"/>
        <end position="300"/>
    </location>
</feature>
<reference evidence="9 10" key="1">
    <citation type="journal article" date="2020" name="Microbiol. Resour. Announc.">
        <title>Draft Genome Sequence of a Cladosporium Species Isolated from the Mesophotic Ascidian Didemnum maculosum.</title>
        <authorList>
            <person name="Gioti A."/>
            <person name="Siaperas R."/>
            <person name="Nikolaivits E."/>
            <person name="Le Goff G."/>
            <person name="Ouazzani J."/>
            <person name="Kotoulas G."/>
            <person name="Topakas E."/>
        </authorList>
    </citation>
    <scope>NUCLEOTIDE SEQUENCE [LARGE SCALE GENOMIC DNA]</scope>
    <source>
        <strain evidence="9 10">TM138-S3</strain>
    </source>
</reference>
<dbReference type="RefSeq" id="XP_069227567.1">
    <property type="nucleotide sequence ID" value="XM_069374887.1"/>
</dbReference>
<feature type="transmembrane region" description="Helical" evidence="7">
    <location>
        <begin position="199"/>
        <end position="221"/>
    </location>
</feature>